<keyword evidence="4" id="KW-1185">Reference proteome</keyword>
<proteinExistence type="predicted"/>
<dbReference type="Proteomes" id="UP001416858">
    <property type="component" value="Unassembled WGS sequence"/>
</dbReference>
<feature type="compositionally biased region" description="Polar residues" evidence="1">
    <location>
        <begin position="74"/>
        <end position="98"/>
    </location>
</feature>
<keyword evidence="2" id="KW-0732">Signal</keyword>
<reference evidence="3 4" key="1">
    <citation type="submission" date="2024-02" db="EMBL/GenBank/DDBJ databases">
        <title>Rhodopirellula caenicola NBRC 110016.</title>
        <authorList>
            <person name="Ichikawa N."/>
            <person name="Katano-Makiyama Y."/>
            <person name="Hidaka K."/>
        </authorList>
    </citation>
    <scope>NUCLEOTIDE SEQUENCE [LARGE SCALE GENOMIC DNA]</scope>
    <source>
        <strain evidence="3 4">NBRC 110016</strain>
    </source>
</reference>
<evidence type="ECO:0000313" key="4">
    <source>
        <dbReference type="Proteomes" id="UP001416858"/>
    </source>
</evidence>
<gene>
    <name evidence="3" type="ORF">Rcae01_06243</name>
</gene>
<evidence type="ECO:0000256" key="2">
    <source>
        <dbReference type="SAM" id="SignalP"/>
    </source>
</evidence>
<evidence type="ECO:0000256" key="1">
    <source>
        <dbReference type="SAM" id="MobiDB-lite"/>
    </source>
</evidence>
<evidence type="ECO:0000313" key="3">
    <source>
        <dbReference type="EMBL" id="GAA5510733.1"/>
    </source>
</evidence>
<protein>
    <recommendedName>
        <fullName evidence="5">Secreted protein</fullName>
    </recommendedName>
</protein>
<feature type="chain" id="PRO_5046535480" description="Secreted protein" evidence="2">
    <location>
        <begin position="32"/>
        <end position="238"/>
    </location>
</feature>
<evidence type="ECO:0008006" key="5">
    <source>
        <dbReference type="Google" id="ProtNLM"/>
    </source>
</evidence>
<name>A0ABP9W048_9BACT</name>
<organism evidence="3 4">
    <name type="scientific">Novipirellula caenicola</name>
    <dbReference type="NCBI Taxonomy" id="1536901"/>
    <lineage>
        <taxon>Bacteria</taxon>
        <taxon>Pseudomonadati</taxon>
        <taxon>Planctomycetota</taxon>
        <taxon>Planctomycetia</taxon>
        <taxon>Pirellulales</taxon>
        <taxon>Pirellulaceae</taxon>
        <taxon>Novipirellula</taxon>
    </lineage>
</organism>
<accession>A0ABP9W048</accession>
<dbReference type="EMBL" id="BAABRO010000027">
    <property type="protein sequence ID" value="GAA5510733.1"/>
    <property type="molecule type" value="Genomic_DNA"/>
</dbReference>
<feature type="region of interest" description="Disordered" evidence="1">
    <location>
        <begin position="45"/>
        <end position="140"/>
    </location>
</feature>
<comment type="caution">
    <text evidence="3">The sequence shown here is derived from an EMBL/GenBank/DDBJ whole genome shotgun (WGS) entry which is preliminary data.</text>
</comment>
<dbReference type="RefSeq" id="WP_345688895.1">
    <property type="nucleotide sequence ID" value="NZ_BAABRO010000027.1"/>
</dbReference>
<feature type="signal peptide" evidence="2">
    <location>
        <begin position="1"/>
        <end position="31"/>
    </location>
</feature>
<sequence length="238" mass="25884">MISNRCNAGSGLAACWVLIALAAVFVSSAGAADLTSAEVKARQSWAPVATANQPPQPLRDPVDWPQPVRHAVSSDPQGGSYRSGQASRYSQHVRTTGSVDEPRFAGPSQAEPPRYADGESPVHISDQFDPPAGQNVGLLSDLFGGAIGPGDPTPTHRVIRSPEFKMPKNKLGERYSEKHPPHLSHQQRKLGTPAVIPQAKESASWKTPYSYGYFGATGKRSWSKHTGYRDRYTEWILR</sequence>